<keyword evidence="7" id="KW-1185">Reference proteome</keyword>
<evidence type="ECO:0000256" key="5">
    <source>
        <dbReference type="SAM" id="MobiDB-lite"/>
    </source>
</evidence>
<comment type="caution">
    <text evidence="6">The sequence shown here is derived from an EMBL/GenBank/DDBJ whole genome shotgun (WGS) entry which is preliminary data.</text>
</comment>
<proteinExistence type="inferred from homology"/>
<reference evidence="6 7" key="1">
    <citation type="submission" date="2024-04" db="EMBL/GenBank/DDBJ databases">
        <authorList>
            <person name="Rising A."/>
            <person name="Reimegard J."/>
            <person name="Sonavane S."/>
            <person name="Akerstrom W."/>
            <person name="Nylinder S."/>
            <person name="Hedman E."/>
            <person name="Kallberg Y."/>
        </authorList>
    </citation>
    <scope>NUCLEOTIDE SEQUENCE [LARGE SCALE GENOMIC DNA]</scope>
</reference>
<dbReference type="EMBL" id="CAXIEN010000281">
    <property type="protein sequence ID" value="CAL1291389.1"/>
    <property type="molecule type" value="Genomic_DNA"/>
</dbReference>
<dbReference type="AlphaFoldDB" id="A0AAV2B714"/>
<evidence type="ECO:0000256" key="3">
    <source>
        <dbReference type="ARBA" id="ARBA00022750"/>
    </source>
</evidence>
<dbReference type="Proteomes" id="UP001497382">
    <property type="component" value="Unassembled WGS sequence"/>
</dbReference>
<evidence type="ECO:0000256" key="2">
    <source>
        <dbReference type="ARBA" id="ARBA00022670"/>
    </source>
</evidence>
<protein>
    <submittedName>
        <fullName evidence="6">Uncharacterized protein</fullName>
    </submittedName>
</protein>
<evidence type="ECO:0000256" key="4">
    <source>
        <dbReference type="ARBA" id="ARBA00022801"/>
    </source>
</evidence>
<dbReference type="PANTHER" id="PTHR12917:SF1">
    <property type="entry name" value="AT13091P"/>
    <property type="match status" value="1"/>
</dbReference>
<evidence type="ECO:0000313" key="7">
    <source>
        <dbReference type="Proteomes" id="UP001497382"/>
    </source>
</evidence>
<organism evidence="6 7">
    <name type="scientific">Larinioides sclopetarius</name>
    <dbReference type="NCBI Taxonomy" id="280406"/>
    <lineage>
        <taxon>Eukaryota</taxon>
        <taxon>Metazoa</taxon>
        <taxon>Ecdysozoa</taxon>
        <taxon>Arthropoda</taxon>
        <taxon>Chelicerata</taxon>
        <taxon>Arachnida</taxon>
        <taxon>Araneae</taxon>
        <taxon>Araneomorphae</taxon>
        <taxon>Entelegynae</taxon>
        <taxon>Araneoidea</taxon>
        <taxon>Araneidae</taxon>
        <taxon>Larinioides</taxon>
    </lineage>
</organism>
<name>A0AAV2B714_9ARAC</name>
<dbReference type="GO" id="GO:0004190">
    <property type="term" value="F:aspartic-type endopeptidase activity"/>
    <property type="evidence" value="ECO:0007669"/>
    <property type="project" value="UniProtKB-KW"/>
</dbReference>
<dbReference type="Gene3D" id="2.40.70.10">
    <property type="entry name" value="Acid Proteases"/>
    <property type="match status" value="1"/>
</dbReference>
<accession>A0AAV2B714</accession>
<feature type="region of interest" description="Disordered" evidence="5">
    <location>
        <begin position="28"/>
        <end position="52"/>
    </location>
</feature>
<keyword evidence="2" id="KW-0645">Protease</keyword>
<comment type="similarity">
    <text evidence="1">Belongs to the DDI1 family.</text>
</comment>
<evidence type="ECO:0000256" key="1">
    <source>
        <dbReference type="ARBA" id="ARBA00009136"/>
    </source>
</evidence>
<gene>
    <name evidence="6" type="ORF">LARSCL_LOCUS17051</name>
</gene>
<feature type="compositionally biased region" description="Polar residues" evidence="5">
    <location>
        <begin position="33"/>
        <end position="42"/>
    </location>
</feature>
<dbReference type="InterPro" id="IPR021109">
    <property type="entry name" value="Peptidase_aspartic_dom_sf"/>
</dbReference>
<dbReference type="GO" id="GO:0006508">
    <property type="term" value="P:proteolysis"/>
    <property type="evidence" value="ECO:0007669"/>
    <property type="project" value="UniProtKB-KW"/>
</dbReference>
<keyword evidence="4" id="KW-0378">Hydrolase</keyword>
<sequence>MTVGAALMSDGEVDIRLLALRRQQRRNRGKSSALESLDNNTSDVERLSSGHSAYETTPVKTYAVTESPIKNGGTHRRNSYLGNLSASLFDEDSRLGRMHMPPVIRCECNGVEGYALISTSETVSTITMDFARKLRVLDQIIPDMSQSFNPLAVNQPEMKGKVKYIDLTIGSWQQVAQFNIVESSIADITLGIDFLRRTQSVVNFGDSVLLVGGAKGERIPFLTSREVMSLAKRHSNKPAFIIGNGFLE</sequence>
<keyword evidence="3" id="KW-0064">Aspartyl protease</keyword>
<dbReference type="PANTHER" id="PTHR12917">
    <property type="entry name" value="ASPARTYL PROTEASE DDI-RELATED"/>
    <property type="match status" value="1"/>
</dbReference>
<evidence type="ECO:0000313" key="6">
    <source>
        <dbReference type="EMBL" id="CAL1291389.1"/>
    </source>
</evidence>